<comment type="caution">
    <text evidence="1">The sequence shown here is derived from an EMBL/GenBank/DDBJ whole genome shotgun (WGS) entry which is preliminary data.</text>
</comment>
<proteinExistence type="predicted"/>
<keyword evidence="2" id="KW-1185">Reference proteome</keyword>
<dbReference type="AlphaFoldDB" id="A0A543ICJ4"/>
<accession>A0A543ICJ4</accession>
<organism evidence="1 2">
    <name type="scientific">Actinomadura hallensis</name>
    <dbReference type="NCBI Taxonomy" id="337895"/>
    <lineage>
        <taxon>Bacteria</taxon>
        <taxon>Bacillati</taxon>
        <taxon>Actinomycetota</taxon>
        <taxon>Actinomycetes</taxon>
        <taxon>Streptosporangiales</taxon>
        <taxon>Thermomonosporaceae</taxon>
        <taxon>Actinomadura</taxon>
    </lineage>
</organism>
<dbReference type="EMBL" id="VFPO01000001">
    <property type="protein sequence ID" value="TQM68270.1"/>
    <property type="molecule type" value="Genomic_DNA"/>
</dbReference>
<reference evidence="1 2" key="1">
    <citation type="submission" date="2019-06" db="EMBL/GenBank/DDBJ databases">
        <title>Sequencing the genomes of 1000 actinobacteria strains.</title>
        <authorList>
            <person name="Klenk H.-P."/>
        </authorList>
    </citation>
    <scope>NUCLEOTIDE SEQUENCE [LARGE SCALE GENOMIC DNA]</scope>
    <source>
        <strain evidence="1 2">DSM 45043</strain>
    </source>
</reference>
<evidence type="ECO:0000313" key="1">
    <source>
        <dbReference type="EMBL" id="TQM68270.1"/>
    </source>
</evidence>
<sequence>MLAFTGPDVLVTYERSGGFAGMQEKVTVNSSGTALVNDRPVPLDDAEMRGLRRALGRVVTTRSSSAGCDVADHFTFTLTYRGRRATRCTLPCDWRAAVERLEALTGRPVVLPERPETLAGR</sequence>
<evidence type="ECO:0000313" key="2">
    <source>
        <dbReference type="Proteomes" id="UP000316706"/>
    </source>
</evidence>
<name>A0A543ICJ4_9ACTN</name>
<protein>
    <submittedName>
        <fullName evidence="1">Uncharacterized protein</fullName>
    </submittedName>
</protein>
<gene>
    <name evidence="1" type="ORF">FHX41_1913</name>
</gene>
<dbReference type="Proteomes" id="UP000316706">
    <property type="component" value="Unassembled WGS sequence"/>
</dbReference>